<name>A0AAD4LFH8_9AGAM</name>
<dbReference type="EMBL" id="JAKELL010000035">
    <property type="protein sequence ID" value="KAH8989729.1"/>
    <property type="molecule type" value="Genomic_DNA"/>
</dbReference>
<accession>A0AAD4LFH8</accession>
<sequence length="583" mass="64082">MLAGGDAAVTSGLKITLDTSLRRNALPLAAPYSESTIQLPLELLQRIFLFLADLCLPPRRFSPLPYPSQPVWIAITYVCRYWRSAALGLYELWSSITPSLSISWSRSMIERSAQLPMRIDMRIRPCFADGLDALAASKLLLASPRIRTLRLSGYRTYILKILDHLCSPSSLENLDLWVMAYASDYVDLPVALFGGKTPHFRHLKFETTTRVRAPPWLLAGITHFTTSAVFSLHEFLGVLQEMQQLEVLRLVAIFGPWRVTGPPEQVPLRRVALPRLSHLFFRGNNPSDFVVLSSRIDAPPTLRRHLSWRVEAVSSWGQWATMFAATQAFVPSDSAPGINDGGLRVAHVVGGYERGSFEMWSRSYSESASPTAREDALFLFHFDWSPSVPDLWSEDGLNAYPCPSFLLATLCVHLRTAPIEDLTIAHETTIEGTGDVGKPVTDAPDAPDVAAQWRALLAALPSVQTLRLRGGNPACVSVLSALSASADPLLSHLQRVFIFHSTVHSATTTRQEDISVAGAGSSVATTLASRKFVPVDVGTELVEAVSGRSGLEVVLAGCEVSREALDALQKRARVHVGHERVYI</sequence>
<reference evidence="1" key="1">
    <citation type="submission" date="2022-01" db="EMBL/GenBank/DDBJ databases">
        <title>Comparative genomics reveals a dynamic genome evolution in the ectomycorrhizal milk-cap (Lactarius) mushrooms.</title>
        <authorList>
            <consortium name="DOE Joint Genome Institute"/>
            <person name="Lebreton A."/>
            <person name="Tang N."/>
            <person name="Kuo A."/>
            <person name="LaButti K."/>
            <person name="Drula E."/>
            <person name="Barry K."/>
            <person name="Clum A."/>
            <person name="Lipzen A."/>
            <person name="Mousain D."/>
            <person name="Ng V."/>
            <person name="Wang R."/>
            <person name="Wang X."/>
            <person name="Dai Y."/>
            <person name="Henrissat B."/>
            <person name="Grigoriev I.V."/>
            <person name="Guerin-Laguette A."/>
            <person name="Yu F."/>
            <person name="Martin F.M."/>
        </authorList>
    </citation>
    <scope>NUCLEOTIDE SEQUENCE</scope>
    <source>
        <strain evidence="1">QP</strain>
    </source>
</reference>
<keyword evidence="2" id="KW-1185">Reference proteome</keyword>
<evidence type="ECO:0008006" key="3">
    <source>
        <dbReference type="Google" id="ProtNLM"/>
    </source>
</evidence>
<organism evidence="1 2">
    <name type="scientific">Lactarius akahatsu</name>
    <dbReference type="NCBI Taxonomy" id="416441"/>
    <lineage>
        <taxon>Eukaryota</taxon>
        <taxon>Fungi</taxon>
        <taxon>Dikarya</taxon>
        <taxon>Basidiomycota</taxon>
        <taxon>Agaricomycotina</taxon>
        <taxon>Agaricomycetes</taxon>
        <taxon>Russulales</taxon>
        <taxon>Russulaceae</taxon>
        <taxon>Lactarius</taxon>
    </lineage>
</organism>
<comment type="caution">
    <text evidence="1">The sequence shown here is derived from an EMBL/GenBank/DDBJ whole genome shotgun (WGS) entry which is preliminary data.</text>
</comment>
<protein>
    <recommendedName>
        <fullName evidence="3">F-box domain-containing protein</fullName>
    </recommendedName>
</protein>
<dbReference type="AlphaFoldDB" id="A0AAD4LFH8"/>
<evidence type="ECO:0000313" key="2">
    <source>
        <dbReference type="Proteomes" id="UP001201163"/>
    </source>
</evidence>
<evidence type="ECO:0000313" key="1">
    <source>
        <dbReference type="EMBL" id="KAH8989729.1"/>
    </source>
</evidence>
<dbReference type="Proteomes" id="UP001201163">
    <property type="component" value="Unassembled WGS sequence"/>
</dbReference>
<gene>
    <name evidence="1" type="ORF">EDB92DRAFT_1867373</name>
</gene>
<proteinExistence type="predicted"/>